<sequence length="113" mass="12250">MLPLLLALATPDIDTAITDAIDPCAAARREGGITVCARTKEEQDRRFRLPPEPDHGFDPRGSVDSVSRSRHRLIDGDGANTDLTRGSCSAVGASGWTGCQIKKWGEMDQQKGW</sequence>
<evidence type="ECO:0000256" key="1">
    <source>
        <dbReference type="SAM" id="MobiDB-lite"/>
    </source>
</evidence>
<keyword evidence="3" id="KW-1185">Reference proteome</keyword>
<dbReference type="RefSeq" id="WP_281042523.1">
    <property type="nucleotide sequence ID" value="NZ_JARYGZ010000001.1"/>
</dbReference>
<reference evidence="2" key="1">
    <citation type="submission" date="2023-04" db="EMBL/GenBank/DDBJ databases">
        <title>Sphingomonas sp. MAHUQ-71 isolated from rice field.</title>
        <authorList>
            <person name="Huq M.A."/>
        </authorList>
    </citation>
    <scope>NUCLEOTIDE SEQUENCE</scope>
    <source>
        <strain evidence="2">MAHUQ-71</strain>
    </source>
</reference>
<evidence type="ECO:0000313" key="2">
    <source>
        <dbReference type="EMBL" id="MDH7637155.1"/>
    </source>
</evidence>
<protein>
    <submittedName>
        <fullName evidence="2">Uncharacterized protein</fullName>
    </submittedName>
</protein>
<organism evidence="2 3">
    <name type="scientific">Sphingomonas oryzagri</name>
    <dbReference type="NCBI Taxonomy" id="3042314"/>
    <lineage>
        <taxon>Bacteria</taxon>
        <taxon>Pseudomonadati</taxon>
        <taxon>Pseudomonadota</taxon>
        <taxon>Alphaproteobacteria</taxon>
        <taxon>Sphingomonadales</taxon>
        <taxon>Sphingomonadaceae</taxon>
        <taxon>Sphingomonas</taxon>
    </lineage>
</organism>
<feature type="region of interest" description="Disordered" evidence="1">
    <location>
        <begin position="43"/>
        <end position="78"/>
    </location>
</feature>
<evidence type="ECO:0000313" key="3">
    <source>
        <dbReference type="Proteomes" id="UP001160625"/>
    </source>
</evidence>
<accession>A0ABT6MVX4</accession>
<name>A0ABT6MVX4_9SPHN</name>
<feature type="compositionally biased region" description="Basic and acidic residues" evidence="1">
    <location>
        <begin position="43"/>
        <end position="58"/>
    </location>
</feature>
<dbReference type="Proteomes" id="UP001160625">
    <property type="component" value="Unassembled WGS sequence"/>
</dbReference>
<proteinExistence type="predicted"/>
<gene>
    <name evidence="2" type="ORF">QGN17_00295</name>
</gene>
<comment type="caution">
    <text evidence="2">The sequence shown here is derived from an EMBL/GenBank/DDBJ whole genome shotgun (WGS) entry which is preliminary data.</text>
</comment>
<dbReference type="EMBL" id="JARYGZ010000001">
    <property type="protein sequence ID" value="MDH7637155.1"/>
    <property type="molecule type" value="Genomic_DNA"/>
</dbReference>